<sequence length="118" mass="12434">MEVLVALMVAVHLISVAAIVGGWLAHFRSPTVTLSQWWGSLGMILSGLILVVLAEINGSPNHLKIAVKLVIGLIVLVAALLGRRKENKGEPVPTGLAHAVGGMGLANLLVAVLWRDYS</sequence>
<feature type="transmembrane region" description="Helical" evidence="1">
    <location>
        <begin position="34"/>
        <end position="53"/>
    </location>
</feature>
<reference evidence="2 3" key="1">
    <citation type="submission" date="2016-10" db="EMBL/GenBank/DDBJ databases">
        <authorList>
            <person name="de Groot N.N."/>
        </authorList>
    </citation>
    <scope>NUCLEOTIDE SEQUENCE [LARGE SCALE GENOMIC DNA]</scope>
    <source>
        <strain evidence="2 3">CGMCC 1.7054</strain>
    </source>
</reference>
<evidence type="ECO:0000313" key="2">
    <source>
        <dbReference type="EMBL" id="SFV22483.1"/>
    </source>
</evidence>
<accession>A0A1I7MKN0</accession>
<dbReference type="EMBL" id="FPCG01000004">
    <property type="protein sequence ID" value="SFV22483.1"/>
    <property type="molecule type" value="Genomic_DNA"/>
</dbReference>
<proteinExistence type="predicted"/>
<protein>
    <recommendedName>
        <fullName evidence="4">Integral membrane protein</fullName>
    </recommendedName>
</protein>
<feature type="transmembrane region" description="Helical" evidence="1">
    <location>
        <begin position="95"/>
        <end position="114"/>
    </location>
</feature>
<dbReference type="AlphaFoldDB" id="A0A1I7MKN0"/>
<evidence type="ECO:0008006" key="4">
    <source>
        <dbReference type="Google" id="ProtNLM"/>
    </source>
</evidence>
<evidence type="ECO:0000313" key="3">
    <source>
        <dbReference type="Proteomes" id="UP000198881"/>
    </source>
</evidence>
<feature type="transmembrane region" description="Helical" evidence="1">
    <location>
        <begin position="65"/>
        <end position="83"/>
    </location>
</feature>
<evidence type="ECO:0000256" key="1">
    <source>
        <dbReference type="SAM" id="Phobius"/>
    </source>
</evidence>
<dbReference type="STRING" id="574650.SAMN04487966_104151"/>
<dbReference type="Proteomes" id="UP000198881">
    <property type="component" value="Unassembled WGS sequence"/>
</dbReference>
<keyword evidence="1" id="KW-1133">Transmembrane helix</keyword>
<keyword evidence="1" id="KW-0812">Transmembrane</keyword>
<dbReference type="RefSeq" id="WP_091696389.1">
    <property type="nucleotide sequence ID" value="NZ_CBDRLN010000004.1"/>
</dbReference>
<gene>
    <name evidence="2" type="ORF">SAMN04487966_104151</name>
</gene>
<dbReference type="OrthoDB" id="3830423at2"/>
<keyword evidence="3" id="KW-1185">Reference proteome</keyword>
<organism evidence="2 3">
    <name type="scientific">Micrococcus terreus</name>
    <dbReference type="NCBI Taxonomy" id="574650"/>
    <lineage>
        <taxon>Bacteria</taxon>
        <taxon>Bacillati</taxon>
        <taxon>Actinomycetota</taxon>
        <taxon>Actinomycetes</taxon>
        <taxon>Micrococcales</taxon>
        <taxon>Micrococcaceae</taxon>
        <taxon>Micrococcus</taxon>
    </lineage>
</organism>
<name>A0A1I7MKN0_9MICC</name>
<keyword evidence="1" id="KW-0472">Membrane</keyword>